<evidence type="ECO:0000313" key="2">
    <source>
        <dbReference type="Proteomes" id="UP000830768"/>
    </source>
</evidence>
<organism evidence="1 2">
    <name type="scientific">Fusarium solani subsp. cucurbitae</name>
    <name type="common">Neocosmosporum cucurbitae</name>
    <dbReference type="NCBI Taxonomy" id="2747967"/>
    <lineage>
        <taxon>Eukaryota</taxon>
        <taxon>Fungi</taxon>
        <taxon>Dikarya</taxon>
        <taxon>Ascomycota</taxon>
        <taxon>Pezizomycotina</taxon>
        <taxon>Sordariomycetes</taxon>
        <taxon>Hypocreomycetidae</taxon>
        <taxon>Hypocreales</taxon>
        <taxon>Nectriaceae</taxon>
        <taxon>Fusarium</taxon>
        <taxon>Fusarium solani species complex</taxon>
    </lineage>
</organism>
<reference evidence="1" key="1">
    <citation type="submission" date="2021-11" db="EMBL/GenBank/DDBJ databases">
        <title>Fusarium solani-melongenae Genome sequencing and assembly.</title>
        <authorList>
            <person name="Xie S."/>
            <person name="Huang L."/>
            <person name="Zhang X."/>
        </authorList>
    </citation>
    <scope>NUCLEOTIDE SEQUENCE</scope>
    <source>
        <strain evidence="1">CRI 24-3</strain>
    </source>
</reference>
<sequence>MPIHGAGILDWGHKCGGDAFIPQLRRPRRPNPYSPFNRDPYKIPSILNMFCSTVRLEYHRIKIPALGIPVNTDGDVFERLPNELIEAILVNLPRKDVWHLRRASPVYANYQLPEAFWASGFRKGHEFHHVFETFQSRPDSWRNLYLSLRSIEENVPALVRRKRIWGMALELGSLLTQMSGTVSQLWVSFTKMNGGFFVSGFRFVGLDGQVNRLGYIHPNQEVKICCSDERHQSPYSISGCN</sequence>
<proteinExistence type="predicted"/>
<keyword evidence="2" id="KW-1185">Reference proteome</keyword>
<name>A0ACD3YRK2_FUSSC</name>
<accession>A0ACD3YRK2</accession>
<protein>
    <submittedName>
        <fullName evidence="1">Uncharacterized protein</fullName>
    </submittedName>
</protein>
<dbReference type="Proteomes" id="UP000830768">
    <property type="component" value="Chromosome 2"/>
</dbReference>
<evidence type="ECO:0000313" key="1">
    <source>
        <dbReference type="EMBL" id="UPK91609.1"/>
    </source>
</evidence>
<dbReference type="EMBL" id="CP090031">
    <property type="protein sequence ID" value="UPK91609.1"/>
    <property type="molecule type" value="Genomic_DNA"/>
</dbReference>
<gene>
    <name evidence="1" type="ORF">LCI18_002544</name>
</gene>